<gene>
    <name evidence="3 4" type="primary">smpB</name>
    <name evidence="4" type="ORF">WMO14_02575</name>
</gene>
<evidence type="ECO:0000256" key="2">
    <source>
        <dbReference type="ARBA" id="ARBA00022884"/>
    </source>
</evidence>
<dbReference type="EMBL" id="JBBMER010000002">
    <property type="protein sequence ID" value="MEQ2378769.1"/>
    <property type="molecule type" value="Genomic_DNA"/>
</dbReference>
<dbReference type="Gene3D" id="2.40.280.10">
    <property type="match status" value="1"/>
</dbReference>
<proteinExistence type="inferred from homology"/>
<dbReference type="RefSeq" id="WP_022502207.1">
    <property type="nucleotide sequence ID" value="NZ_DAWCMB010000344.1"/>
</dbReference>
<dbReference type="SUPFAM" id="SSF74982">
    <property type="entry name" value="Small protein B (SmpB)"/>
    <property type="match status" value="1"/>
</dbReference>
<dbReference type="PANTHER" id="PTHR30308">
    <property type="entry name" value="TMRNA-BINDING COMPONENT OF TRANS-TRANSLATION TAGGING COMPLEX"/>
    <property type="match status" value="1"/>
</dbReference>
<dbReference type="NCBIfam" id="TIGR00086">
    <property type="entry name" value="smpB"/>
    <property type="match status" value="1"/>
</dbReference>
<keyword evidence="2 3" id="KW-0694">RNA-binding</keyword>
<evidence type="ECO:0000313" key="5">
    <source>
        <dbReference type="Proteomes" id="UP001442364"/>
    </source>
</evidence>
<organism evidence="4 5">
    <name type="scientific">[Lactobacillus] rogosae</name>
    <dbReference type="NCBI Taxonomy" id="706562"/>
    <lineage>
        <taxon>Bacteria</taxon>
        <taxon>Bacillati</taxon>
        <taxon>Bacillota</taxon>
        <taxon>Clostridia</taxon>
        <taxon>Lachnospirales</taxon>
        <taxon>Lachnospiraceae</taxon>
        <taxon>Lachnospira</taxon>
    </lineage>
</organism>
<evidence type="ECO:0000256" key="1">
    <source>
        <dbReference type="ARBA" id="ARBA00022490"/>
    </source>
</evidence>
<dbReference type="InterPro" id="IPR000037">
    <property type="entry name" value="SsrA-bd_prot"/>
</dbReference>
<dbReference type="CDD" id="cd09294">
    <property type="entry name" value="SmpB"/>
    <property type="match status" value="1"/>
</dbReference>
<reference evidence="4 5" key="1">
    <citation type="submission" date="2024-03" db="EMBL/GenBank/DDBJ databases">
        <title>Human intestinal bacterial collection.</title>
        <authorList>
            <person name="Pauvert C."/>
            <person name="Hitch T.C.A."/>
            <person name="Clavel T."/>
        </authorList>
    </citation>
    <scope>NUCLEOTIDE SEQUENCE [LARGE SCALE GENOMIC DNA]</scope>
    <source>
        <strain evidence="4 5">CLA-AA-H255</strain>
    </source>
</reference>
<dbReference type="InterPro" id="IPR023620">
    <property type="entry name" value="SmpB"/>
</dbReference>
<evidence type="ECO:0000313" key="4">
    <source>
        <dbReference type="EMBL" id="MEQ2378769.1"/>
    </source>
</evidence>
<accession>A0ABV1BV80</accession>
<comment type="subcellular location">
    <subcellularLocation>
        <location evidence="3">Cytoplasm</location>
    </subcellularLocation>
    <text evidence="3">The tmRNA-SmpB complex associates with stalled 70S ribosomes.</text>
</comment>
<dbReference type="Proteomes" id="UP001442364">
    <property type="component" value="Unassembled WGS sequence"/>
</dbReference>
<evidence type="ECO:0000256" key="3">
    <source>
        <dbReference type="HAMAP-Rule" id="MF_00023"/>
    </source>
</evidence>
<name>A0ABV1BV80_9FIRM</name>
<dbReference type="HAMAP" id="MF_00023">
    <property type="entry name" value="SmpB"/>
    <property type="match status" value="1"/>
</dbReference>
<sequence length="158" mass="17892">MGKDSASGNRLIANNKKAYFDYFIEDKLEAGLELCGTEVKSIRQGKCSIKESYIQIINGEVFAINMNITPYEKGNIFNKDPLRPKKLLLHKSEINKLAGQLSTKGYTLVPLQVYLKYGKVKMQIGLAKGKKNYDKRDSIAKKDQQREAAKDFKIRNLG</sequence>
<dbReference type="PANTHER" id="PTHR30308:SF2">
    <property type="entry name" value="SSRA-BINDING PROTEIN"/>
    <property type="match status" value="1"/>
</dbReference>
<protein>
    <recommendedName>
        <fullName evidence="3">SsrA-binding protein</fullName>
    </recommendedName>
    <alternativeName>
        <fullName evidence="3">Small protein B</fullName>
    </alternativeName>
</protein>
<dbReference type="PROSITE" id="PS01317">
    <property type="entry name" value="SSRP"/>
    <property type="match status" value="1"/>
</dbReference>
<keyword evidence="1 3" id="KW-0963">Cytoplasm</keyword>
<comment type="caution">
    <text evidence="4">The sequence shown here is derived from an EMBL/GenBank/DDBJ whole genome shotgun (WGS) entry which is preliminary data.</text>
</comment>
<keyword evidence="5" id="KW-1185">Reference proteome</keyword>
<dbReference type="Pfam" id="PF01668">
    <property type="entry name" value="SmpB"/>
    <property type="match status" value="1"/>
</dbReference>
<dbReference type="InterPro" id="IPR020081">
    <property type="entry name" value="SsrA-bd_prot_CS"/>
</dbReference>
<comment type="function">
    <text evidence="3">Required for rescue of stalled ribosomes mediated by trans-translation. Binds to transfer-messenger RNA (tmRNA), required for stable association of tmRNA with ribosomes. tmRNA and SmpB together mimic tRNA shape, replacing the anticodon stem-loop with SmpB. tmRNA is encoded by the ssrA gene; the 2 termini fold to resemble tRNA(Ala) and it encodes a 'tag peptide', a short internal open reading frame. During trans-translation Ala-aminoacylated tmRNA acts like a tRNA, entering the A-site of stalled ribosomes, displacing the stalled mRNA. The ribosome then switches to translate the ORF on the tmRNA; the nascent peptide is terminated with the 'tag peptide' encoded by the tmRNA and targeted for degradation. The ribosome is freed to recommence translation, which seems to be the essential function of trans-translation.</text>
</comment>
<comment type="similarity">
    <text evidence="3">Belongs to the SmpB family.</text>
</comment>
<dbReference type="NCBIfam" id="NF003843">
    <property type="entry name" value="PRK05422.1"/>
    <property type="match status" value="1"/>
</dbReference>